<dbReference type="KEGG" id="vg:36842255"/>
<protein>
    <submittedName>
        <fullName evidence="1">F-box domain containing protein</fullName>
    </submittedName>
</protein>
<proteinExistence type="predicted"/>
<gene>
    <name evidence="1" type="ORF">pneo_cds_715</name>
</gene>
<dbReference type="RefSeq" id="YP_009482325.1">
    <property type="nucleotide sequence ID" value="NC_037666.1"/>
</dbReference>
<dbReference type="GeneID" id="36842255"/>
<dbReference type="EMBL" id="MG011690">
    <property type="protein sequence ID" value="AVK76322.1"/>
    <property type="molecule type" value="Genomic_DNA"/>
</dbReference>
<dbReference type="SUPFAM" id="SSF81383">
    <property type="entry name" value="F-box domain"/>
    <property type="match status" value="1"/>
</dbReference>
<dbReference type="Proteomes" id="UP000249287">
    <property type="component" value="Segment"/>
</dbReference>
<accession>A0A2U7UD45</accession>
<organism evidence="1">
    <name type="scientific">Pandoravirus neocaledonia</name>
    <dbReference type="NCBI Taxonomy" id="2107708"/>
    <lineage>
        <taxon>Viruses</taxon>
        <taxon>Pandoravirus</taxon>
    </lineage>
</organism>
<reference evidence="1" key="1">
    <citation type="journal article" date="2018" name="Nat. Commun.">
        <title>Diversity and evolution of the emerging Pandoraviridae family.</title>
        <authorList>
            <person name="Legendre M."/>
            <person name="Fabre E."/>
            <person name="Poirot O."/>
            <person name="Jeudy S."/>
            <person name="Lartigue A."/>
            <person name="Alempic J.M."/>
            <person name="Beucher L."/>
            <person name="Philippe N."/>
            <person name="Bertaux L."/>
            <person name="Christo-Foroux E."/>
            <person name="Labadie K."/>
            <person name="Coute Y."/>
            <person name="Abergel C."/>
            <person name="Claverie J.M."/>
        </authorList>
    </citation>
    <scope>NUCLEOTIDE SEQUENCE [LARGE SCALE GENOMIC DNA]</scope>
    <source>
        <strain evidence="1">Neocaledonia</strain>
    </source>
</reference>
<dbReference type="InterPro" id="IPR036047">
    <property type="entry name" value="F-box-like_dom_sf"/>
</dbReference>
<sequence>MDPMLPAELMCVVFEHLPLPWWVVAARVCRWWRACIQTAWRSHRGLVACVPYPHLNDTLDTAVRCGYVGAAVWAAEIVGANLHDTAFTAAWMGFGQTRSWGEAAIEAARAGRHNVILWMGRHARSLQESPVVEVVALYGHADCLGKLLARLPFRIMREGWRHRIVACAIASGNAECVDMVLADRRFDVGLPAAFLAAIALPRCVEPVLSRSRASKYAAHSVRWLAAHNPVPPQSVASQAHRRDHAVGAQGGVGELPAVPISDDTRIVPWPPMRSLTAHDFLPGGALADYSASTVWSRHAMRYLLRPLVLEGGCGETLCRCIDMRLKPRPKLRLLPRAQQDDALVRPLP</sequence>
<name>A0A2U7UD45_9VIRU</name>
<evidence type="ECO:0000313" key="1">
    <source>
        <dbReference type="EMBL" id="AVK76322.1"/>
    </source>
</evidence>